<accession>A0A2M3ZN60</accession>
<evidence type="ECO:0000313" key="1">
    <source>
        <dbReference type="EMBL" id="MBW30017.1"/>
    </source>
</evidence>
<dbReference type="EMBL" id="GGFM01009266">
    <property type="protein sequence ID" value="MBW30017.1"/>
    <property type="molecule type" value="Transcribed_RNA"/>
</dbReference>
<reference evidence="1" key="1">
    <citation type="submission" date="2018-01" db="EMBL/GenBank/DDBJ databases">
        <title>An insight into the sialome of Amazonian anophelines.</title>
        <authorList>
            <person name="Ribeiro J.M."/>
            <person name="Scarpassa V."/>
            <person name="Calvo E."/>
        </authorList>
    </citation>
    <scope>NUCLEOTIDE SEQUENCE</scope>
    <source>
        <tissue evidence="1">Salivary glands</tissue>
    </source>
</reference>
<sequence>MCRTPLLATMSLSSISAWPLIRNRWLFLPADGSSSIVSIGFSVPLDGSFLPTMAYSNSSFSFSMLYVDVLTPLTAASEQNVMSRMWFFRMF</sequence>
<proteinExistence type="predicted"/>
<organism evidence="1">
    <name type="scientific">Anopheles braziliensis</name>
    <dbReference type="NCBI Taxonomy" id="58242"/>
    <lineage>
        <taxon>Eukaryota</taxon>
        <taxon>Metazoa</taxon>
        <taxon>Ecdysozoa</taxon>
        <taxon>Arthropoda</taxon>
        <taxon>Hexapoda</taxon>
        <taxon>Insecta</taxon>
        <taxon>Pterygota</taxon>
        <taxon>Neoptera</taxon>
        <taxon>Endopterygota</taxon>
        <taxon>Diptera</taxon>
        <taxon>Nematocera</taxon>
        <taxon>Culicoidea</taxon>
        <taxon>Culicidae</taxon>
        <taxon>Anophelinae</taxon>
        <taxon>Anopheles</taxon>
    </lineage>
</organism>
<dbReference type="AlphaFoldDB" id="A0A2M3ZN60"/>
<protein>
    <submittedName>
        <fullName evidence="1">Putative secreted peptide</fullName>
    </submittedName>
</protein>
<name>A0A2M3ZN60_9DIPT</name>